<evidence type="ECO:0000313" key="4">
    <source>
        <dbReference type="EMBL" id="GIX83920.1"/>
    </source>
</evidence>
<dbReference type="InterPro" id="IPR032135">
    <property type="entry name" value="DUF4817"/>
</dbReference>
<evidence type="ECO:0000259" key="2">
    <source>
        <dbReference type="Pfam" id="PF02932"/>
    </source>
</evidence>
<dbReference type="GO" id="GO:0004888">
    <property type="term" value="F:transmembrane signaling receptor activity"/>
    <property type="evidence" value="ECO:0007669"/>
    <property type="project" value="InterPro"/>
</dbReference>
<organism evidence="4 5">
    <name type="scientific">Caerostris extrusa</name>
    <name type="common">Bark spider</name>
    <name type="synonym">Caerostris bankana</name>
    <dbReference type="NCBI Taxonomy" id="172846"/>
    <lineage>
        <taxon>Eukaryota</taxon>
        <taxon>Metazoa</taxon>
        <taxon>Ecdysozoa</taxon>
        <taxon>Arthropoda</taxon>
        <taxon>Chelicerata</taxon>
        <taxon>Arachnida</taxon>
        <taxon>Araneae</taxon>
        <taxon>Araneomorphae</taxon>
        <taxon>Entelegynae</taxon>
        <taxon>Araneoidea</taxon>
        <taxon>Araneidae</taxon>
        <taxon>Caerostris</taxon>
    </lineage>
</organism>
<dbReference type="PRINTS" id="PR00253">
    <property type="entry name" value="GABAARECEPTR"/>
</dbReference>
<keyword evidence="4" id="KW-0675">Receptor</keyword>
<evidence type="ECO:0000259" key="3">
    <source>
        <dbReference type="Pfam" id="PF16087"/>
    </source>
</evidence>
<dbReference type="SUPFAM" id="SSF90112">
    <property type="entry name" value="Neurotransmitter-gated ion-channel transmembrane pore"/>
    <property type="match status" value="1"/>
</dbReference>
<comment type="caution">
    <text evidence="4">The sequence shown here is derived from an EMBL/GenBank/DDBJ whole genome shotgun (WGS) entry which is preliminary data.</text>
</comment>
<feature type="domain" description="Neurotransmitter-gated ion-channel transmembrane" evidence="2">
    <location>
        <begin position="233"/>
        <end position="285"/>
    </location>
</feature>
<dbReference type="GO" id="GO:0005230">
    <property type="term" value="F:extracellular ligand-gated monoatomic ion channel activity"/>
    <property type="evidence" value="ECO:0007669"/>
    <property type="project" value="UniProtKB-ARBA"/>
</dbReference>
<dbReference type="PANTHER" id="PTHR47326:SF1">
    <property type="entry name" value="HTH PSQ-TYPE DOMAIN-CONTAINING PROTEIN"/>
    <property type="match status" value="1"/>
</dbReference>
<dbReference type="PANTHER" id="PTHR47326">
    <property type="entry name" value="TRANSPOSABLE ELEMENT TC3 TRANSPOSASE-LIKE PROTEIN"/>
    <property type="match status" value="1"/>
</dbReference>
<dbReference type="EMBL" id="BPLR01003381">
    <property type="protein sequence ID" value="GIX83920.1"/>
    <property type="molecule type" value="Genomic_DNA"/>
</dbReference>
<protein>
    <submittedName>
        <fullName evidence="4">Glycine receptor subunit alpha-1</fullName>
    </submittedName>
</protein>
<accession>A0AAV4NGN6</accession>
<dbReference type="Gene3D" id="1.20.58.390">
    <property type="entry name" value="Neurotransmitter-gated ion-channel transmembrane domain"/>
    <property type="match status" value="1"/>
</dbReference>
<gene>
    <name evidence="4" type="primary">GLRA1</name>
    <name evidence="4" type="ORF">CEXT_268721</name>
</gene>
<dbReference type="Pfam" id="PF16087">
    <property type="entry name" value="DUF4817"/>
    <property type="match status" value="1"/>
</dbReference>
<dbReference type="InterPro" id="IPR006029">
    <property type="entry name" value="Neurotrans-gated_channel_TM"/>
</dbReference>
<keyword evidence="1" id="KW-1133">Transmembrane helix</keyword>
<keyword evidence="1" id="KW-0812">Transmembrane</keyword>
<dbReference type="Proteomes" id="UP001054945">
    <property type="component" value="Unassembled WGS sequence"/>
</dbReference>
<evidence type="ECO:0000256" key="1">
    <source>
        <dbReference type="SAM" id="Phobius"/>
    </source>
</evidence>
<reference evidence="4 5" key="1">
    <citation type="submission" date="2021-06" db="EMBL/GenBank/DDBJ databases">
        <title>Caerostris extrusa draft genome.</title>
        <authorList>
            <person name="Kono N."/>
            <person name="Arakawa K."/>
        </authorList>
    </citation>
    <scope>NUCLEOTIDE SEQUENCE [LARGE SCALE GENOMIC DNA]</scope>
</reference>
<keyword evidence="5" id="KW-1185">Reference proteome</keyword>
<dbReference type="AlphaFoldDB" id="A0AAV4NGN6"/>
<name>A0AAV4NGN6_CAEEX</name>
<dbReference type="GO" id="GO:0016020">
    <property type="term" value="C:membrane"/>
    <property type="evidence" value="ECO:0007669"/>
    <property type="project" value="InterPro"/>
</dbReference>
<feature type="domain" description="DUF4817" evidence="3">
    <location>
        <begin position="6"/>
        <end position="62"/>
    </location>
</feature>
<dbReference type="InterPro" id="IPR036719">
    <property type="entry name" value="Neuro-gated_channel_TM_sf"/>
</dbReference>
<feature type="transmembrane region" description="Helical" evidence="1">
    <location>
        <begin position="344"/>
        <end position="363"/>
    </location>
</feature>
<proteinExistence type="predicted"/>
<keyword evidence="1" id="KW-0472">Membrane</keyword>
<sequence length="365" mass="41415">MHQMLSIVEKALLVKLYYKNSESAIAALRAYRYMKGMRDSKGPITSSALKKRMKKFGATGSLASRQRSGRPSTAAAVATTVEQTVQSMSAVAAHEECSAREVSRQTGVSYGSVWKALRITLKWYPYKLQHNQELKPPDFDSRRVSHTVDDLIFLWNVTAPLVVSEDVELPQLDIVESLTEDCTLEYSTVFNLKRRLGYHLFPHLRTHHSHSCNVLDLFLDSTRSNSSKGDTWVTSLLTLATQNTQSQSSLPPVSYVKAIDVWMSSCTVFVFMSLMEFAVVNHYMGYTGSSKLMRGYSVDELDKLLLQRKNGVNYRGNSFSSPPRTPNTCCDLDIALAIDRFSRFFFPFSFFILNLIYWCAYAFTW</sequence>
<dbReference type="GO" id="GO:0005254">
    <property type="term" value="F:chloride channel activity"/>
    <property type="evidence" value="ECO:0007669"/>
    <property type="project" value="UniProtKB-ARBA"/>
</dbReference>
<dbReference type="InterPro" id="IPR006028">
    <property type="entry name" value="GABAA/Glycine_rcpt"/>
</dbReference>
<dbReference type="GO" id="GO:0099095">
    <property type="term" value="F:ligand-gated monoatomic anion channel activity"/>
    <property type="evidence" value="ECO:0007669"/>
    <property type="project" value="UniProtKB-ARBA"/>
</dbReference>
<evidence type="ECO:0000313" key="5">
    <source>
        <dbReference type="Proteomes" id="UP001054945"/>
    </source>
</evidence>
<dbReference type="InterPro" id="IPR038050">
    <property type="entry name" value="Neuro_actylchol_rec"/>
</dbReference>
<dbReference type="Pfam" id="PF02932">
    <property type="entry name" value="Neur_chan_memb"/>
    <property type="match status" value="1"/>
</dbReference>